<dbReference type="AlphaFoldDB" id="A0A1T2XKU6"/>
<protein>
    <recommendedName>
        <fullName evidence="2 5">Cell shape-determining protein MreC</fullName>
    </recommendedName>
    <alternativeName>
        <fullName evidence="4 5">Cell shape protein MreC</fullName>
    </alternativeName>
</protein>
<evidence type="ECO:0000256" key="2">
    <source>
        <dbReference type="ARBA" id="ARBA00013855"/>
    </source>
</evidence>
<dbReference type="NCBIfam" id="TIGR00219">
    <property type="entry name" value="mreC"/>
    <property type="match status" value="1"/>
</dbReference>
<organism evidence="7 8">
    <name type="scientific">Paenibacillus selenitireducens</name>
    <dbReference type="NCBI Taxonomy" id="1324314"/>
    <lineage>
        <taxon>Bacteria</taxon>
        <taxon>Bacillati</taxon>
        <taxon>Bacillota</taxon>
        <taxon>Bacilli</taxon>
        <taxon>Bacillales</taxon>
        <taxon>Paenibacillaceae</taxon>
        <taxon>Paenibacillus</taxon>
    </lineage>
</organism>
<sequence length="287" mass="31999">MFKLFKLLGNKRLFILLLGMILFISLLGFTLSKRENLSWPEKMLNDTFGFAQNMIYKPAGFIAGLFEDISNLNHIYEENEQLKIAVSHYIRDKANYNFIAAENERLQKALNFTEQQKKMYKYDYKIAQVVSVNQDPYNYTITINIGEKNGVKKNQAVTSVDGMVGVISQVSPLTSTVQLLTGLDERNPNSNAIAATAIGKENKSFGLIESYNAQEGTYLMTKIDENDPLAVGDTIISSGIGEAFPRGIVIGTVLSTQVGDFGLTHTATIKPAVNFDNWKELFVVVPM</sequence>
<comment type="caution">
    <text evidence="7">The sequence shown here is derived from an EMBL/GenBank/DDBJ whole genome shotgun (WGS) entry which is preliminary data.</text>
</comment>
<evidence type="ECO:0000259" key="6">
    <source>
        <dbReference type="Pfam" id="PF04085"/>
    </source>
</evidence>
<proteinExistence type="inferred from homology"/>
<gene>
    <name evidence="7" type="ORF">BVG16_06330</name>
</gene>
<keyword evidence="3 5" id="KW-0133">Cell shape</keyword>
<keyword evidence="8" id="KW-1185">Reference proteome</keyword>
<evidence type="ECO:0000256" key="4">
    <source>
        <dbReference type="ARBA" id="ARBA00032089"/>
    </source>
</evidence>
<dbReference type="Gene3D" id="2.40.10.340">
    <property type="entry name" value="Rod shape-determining protein MreC, domain 1"/>
    <property type="match status" value="1"/>
</dbReference>
<evidence type="ECO:0000313" key="8">
    <source>
        <dbReference type="Proteomes" id="UP000190188"/>
    </source>
</evidence>
<dbReference type="PANTHER" id="PTHR34138">
    <property type="entry name" value="CELL SHAPE-DETERMINING PROTEIN MREC"/>
    <property type="match status" value="1"/>
</dbReference>
<dbReference type="Gene3D" id="2.40.10.350">
    <property type="entry name" value="Rod shape-determining protein MreC, domain 2"/>
    <property type="match status" value="1"/>
</dbReference>
<dbReference type="Pfam" id="PF04085">
    <property type="entry name" value="MreC"/>
    <property type="match status" value="1"/>
</dbReference>
<dbReference type="OrthoDB" id="9792313at2"/>
<dbReference type="InterPro" id="IPR042175">
    <property type="entry name" value="Cell/Rod_MreC_2"/>
</dbReference>
<dbReference type="InterPro" id="IPR042177">
    <property type="entry name" value="Cell/Rod_1"/>
</dbReference>
<dbReference type="GO" id="GO:0005886">
    <property type="term" value="C:plasma membrane"/>
    <property type="evidence" value="ECO:0007669"/>
    <property type="project" value="TreeGrafter"/>
</dbReference>
<evidence type="ECO:0000256" key="1">
    <source>
        <dbReference type="ARBA" id="ARBA00009369"/>
    </source>
</evidence>
<dbReference type="GO" id="GO:0008360">
    <property type="term" value="P:regulation of cell shape"/>
    <property type="evidence" value="ECO:0007669"/>
    <property type="project" value="UniProtKB-KW"/>
</dbReference>
<dbReference type="EMBL" id="MSZX01000002">
    <property type="protein sequence ID" value="OPA80346.1"/>
    <property type="molecule type" value="Genomic_DNA"/>
</dbReference>
<feature type="domain" description="Rod shape-determining protein MreC beta-barrel core" evidence="6">
    <location>
        <begin position="129"/>
        <end position="284"/>
    </location>
</feature>
<dbReference type="InterPro" id="IPR055342">
    <property type="entry name" value="MreC_beta-barrel_core"/>
</dbReference>
<dbReference type="PANTHER" id="PTHR34138:SF1">
    <property type="entry name" value="CELL SHAPE-DETERMINING PROTEIN MREC"/>
    <property type="match status" value="1"/>
</dbReference>
<name>A0A1T2XKU6_9BACL</name>
<evidence type="ECO:0000256" key="3">
    <source>
        <dbReference type="ARBA" id="ARBA00022960"/>
    </source>
</evidence>
<accession>A0A1T2XKU6</accession>
<evidence type="ECO:0000313" key="7">
    <source>
        <dbReference type="EMBL" id="OPA80346.1"/>
    </source>
</evidence>
<dbReference type="InterPro" id="IPR007221">
    <property type="entry name" value="MreC"/>
</dbReference>
<dbReference type="Proteomes" id="UP000190188">
    <property type="component" value="Unassembled WGS sequence"/>
</dbReference>
<evidence type="ECO:0000256" key="5">
    <source>
        <dbReference type="PIRNR" id="PIRNR038471"/>
    </source>
</evidence>
<dbReference type="STRING" id="1324314.BVG16_06330"/>
<comment type="similarity">
    <text evidence="1 5">Belongs to the MreC family.</text>
</comment>
<comment type="function">
    <text evidence="5">Involved in formation and maintenance of cell shape.</text>
</comment>
<dbReference type="PIRSF" id="PIRSF038471">
    <property type="entry name" value="MreC"/>
    <property type="match status" value="1"/>
</dbReference>
<reference evidence="7 8" key="1">
    <citation type="submission" date="2017-01" db="EMBL/GenBank/DDBJ databases">
        <title>Genome analysis of Paenibacillus selenitrireducens ES3-24.</title>
        <authorList>
            <person name="Xu D."/>
            <person name="Yao R."/>
            <person name="Zheng S."/>
        </authorList>
    </citation>
    <scope>NUCLEOTIDE SEQUENCE [LARGE SCALE GENOMIC DNA]</scope>
    <source>
        <strain evidence="7 8">ES3-24</strain>
    </source>
</reference>